<reference evidence="2" key="1">
    <citation type="submission" date="2019-12" db="EMBL/GenBank/DDBJ databases">
        <title>An insight into the sialome of adult female Ixodes ricinus ticks feeding for 6 days.</title>
        <authorList>
            <person name="Perner J."/>
            <person name="Ribeiro J.M.C."/>
        </authorList>
    </citation>
    <scope>NUCLEOTIDE SEQUENCE</scope>
    <source>
        <strain evidence="2">Semi-engorged</strain>
        <tissue evidence="2">Salivary glands</tissue>
    </source>
</reference>
<evidence type="ECO:0000313" key="2">
    <source>
        <dbReference type="EMBL" id="MXU92876.1"/>
    </source>
</evidence>
<dbReference type="EMBL" id="GIFC01010793">
    <property type="protein sequence ID" value="MXU92876.1"/>
    <property type="molecule type" value="Transcribed_RNA"/>
</dbReference>
<feature type="signal peptide" evidence="1">
    <location>
        <begin position="1"/>
        <end position="18"/>
    </location>
</feature>
<dbReference type="AlphaFoldDB" id="A0A6B0UT34"/>
<feature type="chain" id="PRO_5025564620" evidence="1">
    <location>
        <begin position="19"/>
        <end position="138"/>
    </location>
</feature>
<proteinExistence type="predicted"/>
<evidence type="ECO:0000256" key="1">
    <source>
        <dbReference type="SAM" id="SignalP"/>
    </source>
</evidence>
<keyword evidence="1" id="KW-0732">Signal</keyword>
<organism evidence="2">
    <name type="scientific">Ixodes ricinus</name>
    <name type="common">Common tick</name>
    <name type="synonym">Acarus ricinus</name>
    <dbReference type="NCBI Taxonomy" id="34613"/>
    <lineage>
        <taxon>Eukaryota</taxon>
        <taxon>Metazoa</taxon>
        <taxon>Ecdysozoa</taxon>
        <taxon>Arthropoda</taxon>
        <taxon>Chelicerata</taxon>
        <taxon>Arachnida</taxon>
        <taxon>Acari</taxon>
        <taxon>Parasitiformes</taxon>
        <taxon>Ixodida</taxon>
        <taxon>Ixodoidea</taxon>
        <taxon>Ixodidae</taxon>
        <taxon>Ixodinae</taxon>
        <taxon>Ixodes</taxon>
    </lineage>
</organism>
<name>A0A6B0UT34_IXORI</name>
<sequence>MSLCHAAFLLPSVETSRGSVCVCVCQILKIYCFPAQGKFYQNWQVYIKVFIEGSIPHCTKIKQVLLSQQKYNMNVDFGGGWGSLGVCCVCCWSFKLAFRCEWCPSWVNQNYLLCMHLLLPSKVLLHCMSYVSRQSMIC</sequence>
<accession>A0A6B0UT34</accession>
<protein>
    <submittedName>
        <fullName evidence="2">Putative secreted protein</fullName>
    </submittedName>
</protein>